<proteinExistence type="predicted"/>
<dbReference type="EMBL" id="JAQOMS010000002">
    <property type="protein sequence ID" value="MDC2889712.1"/>
    <property type="molecule type" value="Genomic_DNA"/>
</dbReference>
<protein>
    <submittedName>
        <fullName evidence="1">Uncharacterized protein</fullName>
    </submittedName>
</protein>
<keyword evidence="2" id="KW-1185">Reference proteome</keyword>
<reference evidence="1 2" key="1">
    <citation type="submission" date="2023-01" db="EMBL/GenBank/DDBJ databases">
        <title>Psychrosphaera sp. nov., isolated from marine algae.</title>
        <authorList>
            <person name="Bayburt H."/>
            <person name="Choi B.J."/>
            <person name="Kim J.M."/>
            <person name="Choi D.G."/>
            <person name="Jeon C.O."/>
        </authorList>
    </citation>
    <scope>NUCLEOTIDE SEQUENCE [LARGE SCALE GENOMIC DNA]</scope>
    <source>
        <strain evidence="1 2">G1-22</strain>
    </source>
</reference>
<dbReference type="Proteomes" id="UP001528411">
    <property type="component" value="Unassembled WGS sequence"/>
</dbReference>
<accession>A0ABT5FFJ4</accession>
<gene>
    <name evidence="1" type="ORF">PN838_14155</name>
</gene>
<name>A0ABT5FFJ4_9GAMM</name>
<dbReference type="RefSeq" id="WP_272181091.1">
    <property type="nucleotide sequence ID" value="NZ_JAQOMS010000002.1"/>
</dbReference>
<evidence type="ECO:0000313" key="2">
    <source>
        <dbReference type="Proteomes" id="UP001528411"/>
    </source>
</evidence>
<evidence type="ECO:0000313" key="1">
    <source>
        <dbReference type="EMBL" id="MDC2889712.1"/>
    </source>
</evidence>
<sequence length="442" mass="49657">MYVSDLPRVKSHQPWLSAKTALHERSDYSQIIDAKVVPNIGYVAAVYEWVNAYNKGLVIYYFDDKGLVSRGNEHSSEVENIGFEPTIKVTGNKITVTTRNTSERKLDTFEYSKSDLQTMEYNQHDFASGSVVDFMAGGGLQYANWSVNQSVVVNDVEKATTEYDMNTNILKSFFVQGRWGKSQLAVTLLQNEAEDQLDNLTDNQLIRAAVNKYIIQFDYHGLFNGASTLRLGYSTMDAGGTASYMQNGTNMSHAFTSKRETYDALIIAEKGLFLGMYYHQFDSPSVVGFGSHNGAYLGSAFDEAFSMSSLGFKLGFDEAAYGYRYETNYSRFYLNVTGFIGLSNLTVGRDAVTEVTGETKADIIGLNPIELGVSGELGYIWQHRFRALKGFGASFQAGYKVDYYHVQSNWDDEDDFPDDGYFINYDRDDIIHGPYARLNVIF</sequence>
<comment type="caution">
    <text evidence="1">The sequence shown here is derived from an EMBL/GenBank/DDBJ whole genome shotgun (WGS) entry which is preliminary data.</text>
</comment>
<organism evidence="1 2">
    <name type="scientific">Psychrosphaera algicola</name>
    <dbReference type="NCBI Taxonomy" id="3023714"/>
    <lineage>
        <taxon>Bacteria</taxon>
        <taxon>Pseudomonadati</taxon>
        <taxon>Pseudomonadota</taxon>
        <taxon>Gammaproteobacteria</taxon>
        <taxon>Alteromonadales</taxon>
        <taxon>Pseudoalteromonadaceae</taxon>
        <taxon>Psychrosphaera</taxon>
    </lineage>
</organism>